<name>A0ABR1SZF4_9PEZI</name>
<accession>A0ABR1SZF4</accession>
<organism evidence="2 3">
    <name type="scientific">Apiospora rasikravindrae</name>
    <dbReference type="NCBI Taxonomy" id="990691"/>
    <lineage>
        <taxon>Eukaryota</taxon>
        <taxon>Fungi</taxon>
        <taxon>Dikarya</taxon>
        <taxon>Ascomycota</taxon>
        <taxon>Pezizomycotina</taxon>
        <taxon>Sordariomycetes</taxon>
        <taxon>Xylariomycetidae</taxon>
        <taxon>Amphisphaeriales</taxon>
        <taxon>Apiosporaceae</taxon>
        <taxon>Apiospora</taxon>
    </lineage>
</organism>
<evidence type="ECO:0000256" key="1">
    <source>
        <dbReference type="SAM" id="Phobius"/>
    </source>
</evidence>
<keyword evidence="1" id="KW-0812">Transmembrane</keyword>
<keyword evidence="1" id="KW-1133">Transmembrane helix</keyword>
<dbReference type="PANTHER" id="PTHR39470:SF1">
    <property type="entry name" value="CHORISMATE SYNTHASE PROTEIN"/>
    <property type="match status" value="1"/>
</dbReference>
<dbReference type="PANTHER" id="PTHR39470">
    <property type="entry name" value="CHROMOSOME 10, WHOLE GENOME SHOTGUN SEQUENCE"/>
    <property type="match status" value="1"/>
</dbReference>
<feature type="transmembrane region" description="Helical" evidence="1">
    <location>
        <begin position="147"/>
        <end position="170"/>
    </location>
</feature>
<feature type="transmembrane region" description="Helical" evidence="1">
    <location>
        <begin position="182"/>
        <end position="201"/>
    </location>
</feature>
<keyword evidence="1" id="KW-0472">Membrane</keyword>
<proteinExistence type="predicted"/>
<evidence type="ECO:0000313" key="2">
    <source>
        <dbReference type="EMBL" id="KAK8039216.1"/>
    </source>
</evidence>
<protein>
    <recommendedName>
        <fullName evidence="4">Chorismate synthase protein</fullName>
    </recommendedName>
</protein>
<dbReference type="EMBL" id="JAQQWK010000006">
    <property type="protein sequence ID" value="KAK8039216.1"/>
    <property type="molecule type" value="Genomic_DNA"/>
</dbReference>
<dbReference type="Proteomes" id="UP001444661">
    <property type="component" value="Unassembled WGS sequence"/>
</dbReference>
<reference evidence="2 3" key="1">
    <citation type="submission" date="2023-01" db="EMBL/GenBank/DDBJ databases">
        <title>Analysis of 21 Apiospora genomes using comparative genomics revels a genus with tremendous synthesis potential of carbohydrate active enzymes and secondary metabolites.</title>
        <authorList>
            <person name="Sorensen T."/>
        </authorList>
    </citation>
    <scope>NUCLEOTIDE SEQUENCE [LARGE SCALE GENOMIC DNA]</scope>
    <source>
        <strain evidence="2 3">CBS 33761</strain>
    </source>
</reference>
<feature type="transmembrane region" description="Helical" evidence="1">
    <location>
        <begin position="53"/>
        <end position="73"/>
    </location>
</feature>
<comment type="caution">
    <text evidence="2">The sequence shown here is derived from an EMBL/GenBank/DDBJ whole genome shotgun (WGS) entry which is preliminary data.</text>
</comment>
<sequence>MGIPISWGTIKSLLLFFGPMLLPKAIGYYRTLRAGPAAQGLRIRPVSPQVARTLYALAITVLIYLVISFPFFAPENLFVRTQSRLQIPTDVLFTRLIAMRPGNILTDADQVLRAKFVNLESRLLYLQFGPDVLADCPFCNSDDSRSYFYYAFPALLAPHLLNLAVLSTATSDWLSGREGPRWRTTVVMTSSLIAALDVYLVHSYNYQANSRATRLVDLDMHYWDMRTYRAVALALRHESRLRCAPDPAERVEAATRALLLTKSKVNAVGIIKNTSIRDEDLRRRVEAYWTHEGRLMREVMEEREVIEGVNDALENRINIDAISRDAESYATNMLPRAQEDAQVAGQQVVG</sequence>
<gene>
    <name evidence="2" type="ORF">PG993_007627</name>
</gene>
<evidence type="ECO:0000313" key="3">
    <source>
        <dbReference type="Proteomes" id="UP001444661"/>
    </source>
</evidence>
<keyword evidence="3" id="KW-1185">Reference proteome</keyword>
<feature type="transmembrane region" description="Helical" evidence="1">
    <location>
        <begin position="12"/>
        <end position="32"/>
    </location>
</feature>
<evidence type="ECO:0008006" key="4">
    <source>
        <dbReference type="Google" id="ProtNLM"/>
    </source>
</evidence>